<sequence length="668" mass="75748">MTKGRFIYFFCFFLGILQSVVAQRESFPKGYFQFPIHPGQKNTLAGVLGDLRTNHFHAGIDIRTQQREGLQVLAAAEGYISRIKVQTSGYGNVIFIKHPNGMTTVYGHLLSFAEPMGSYLRQKQYERTSFEIELNLSPDQFPVSKGQLIGLSGNTGGSAGPHLHFEIRDSKDNYLNPLFFDFAEIEDSTPPYFTSMAIRPMSLLSRINGEFERITFRPVRQKEGFYSVAQPIKAWGEIGLELIAFDAMTGVNFRNGVNCVEIKLDGQEVFAYNMTSFPSWSTRDYNNLIDYATEQKTGARYLKCYNPDGNQFNVHKTDGYRGKLQIKDTLMHDVEVTLFDSYENSSVLRLKIKGEAPEELLPLLEEPEALPTLAYIKTDAVENVLKITVFGLSQLTQADIYVKNKSIKLAPAYQSSGETVYLLDLRDYLPDSIQIGNKQLKTNFRERIRPNIIETYNGDRYTLRFGNQSIFDTLYLAVQSRANGLAINEENIPLRDAIGVNFRPDLMPANPERTHAYRFDGERLRFVGGKWQGETLDFTTRELGDFSIATDETPPSVKLIQSSKKSISARISDGMSGISSFNAFVNGEWVLMNYDYKRNYIWSDKLVDTLDFEGELRLEVTDRAGNIAILQAEIKEPVVKPATRKKHGTASRRKSSPVRSKGSKRKRR</sequence>
<dbReference type="Pfam" id="PF01551">
    <property type="entry name" value="Peptidase_M23"/>
    <property type="match status" value="2"/>
</dbReference>
<feature type="domain" description="M23ase beta-sheet core" evidence="2">
    <location>
        <begin position="142"/>
        <end position="177"/>
    </location>
</feature>
<reference evidence="3 4" key="1">
    <citation type="submission" date="2018-07" db="EMBL/GenBank/DDBJ databases">
        <title>Genome sequencing of Runella.</title>
        <authorList>
            <person name="Baek M.-G."/>
            <person name="Yi H."/>
        </authorList>
    </citation>
    <scope>NUCLEOTIDE SEQUENCE [LARGE SCALE GENOMIC DNA]</scope>
    <source>
        <strain evidence="3 4">HYN0085</strain>
    </source>
</reference>
<name>A0A344TG28_9BACT</name>
<dbReference type="InterPro" id="IPR011055">
    <property type="entry name" value="Dup_hybrid_motif"/>
</dbReference>
<organism evidence="3 4">
    <name type="scientific">Runella rosea</name>
    <dbReference type="NCBI Taxonomy" id="2259595"/>
    <lineage>
        <taxon>Bacteria</taxon>
        <taxon>Pseudomonadati</taxon>
        <taxon>Bacteroidota</taxon>
        <taxon>Cytophagia</taxon>
        <taxon>Cytophagales</taxon>
        <taxon>Spirosomataceae</taxon>
        <taxon>Runella</taxon>
    </lineage>
</organism>
<accession>A0A344TG28</accession>
<dbReference type="KEGG" id="run:DR864_07560"/>
<feature type="compositionally biased region" description="Basic residues" evidence="1">
    <location>
        <begin position="642"/>
        <end position="668"/>
    </location>
</feature>
<dbReference type="EMBL" id="CP030850">
    <property type="protein sequence ID" value="AXE17599.1"/>
    <property type="molecule type" value="Genomic_DNA"/>
</dbReference>
<dbReference type="InterPro" id="IPR016047">
    <property type="entry name" value="M23ase_b-sheet_dom"/>
</dbReference>
<dbReference type="CDD" id="cd12797">
    <property type="entry name" value="M23_peptidase"/>
    <property type="match status" value="1"/>
</dbReference>
<dbReference type="InterPro" id="IPR050570">
    <property type="entry name" value="Cell_wall_metabolism_enzyme"/>
</dbReference>
<keyword evidence="4" id="KW-1185">Reference proteome</keyword>
<dbReference type="OrthoDB" id="9810477at2"/>
<protein>
    <submittedName>
        <fullName evidence="3">M23 family peptidase</fullName>
    </submittedName>
</protein>
<evidence type="ECO:0000313" key="4">
    <source>
        <dbReference type="Proteomes" id="UP000251993"/>
    </source>
</evidence>
<gene>
    <name evidence="3" type="ORF">DR864_07560</name>
</gene>
<dbReference type="PANTHER" id="PTHR21666:SF270">
    <property type="entry name" value="MUREIN HYDROLASE ACTIVATOR ENVC"/>
    <property type="match status" value="1"/>
</dbReference>
<proteinExistence type="predicted"/>
<evidence type="ECO:0000313" key="3">
    <source>
        <dbReference type="EMBL" id="AXE17599.1"/>
    </source>
</evidence>
<dbReference type="Gene3D" id="2.70.70.10">
    <property type="entry name" value="Glucose Permease (Domain IIA)"/>
    <property type="match status" value="1"/>
</dbReference>
<dbReference type="GO" id="GO:0004222">
    <property type="term" value="F:metalloendopeptidase activity"/>
    <property type="evidence" value="ECO:0007669"/>
    <property type="project" value="TreeGrafter"/>
</dbReference>
<dbReference type="RefSeq" id="WP_114066384.1">
    <property type="nucleotide sequence ID" value="NZ_CP030850.1"/>
</dbReference>
<dbReference type="PANTHER" id="PTHR21666">
    <property type="entry name" value="PEPTIDASE-RELATED"/>
    <property type="match status" value="1"/>
</dbReference>
<evidence type="ECO:0000259" key="2">
    <source>
        <dbReference type="Pfam" id="PF01551"/>
    </source>
</evidence>
<evidence type="ECO:0000256" key="1">
    <source>
        <dbReference type="SAM" id="MobiDB-lite"/>
    </source>
</evidence>
<dbReference type="SUPFAM" id="SSF51261">
    <property type="entry name" value="Duplicated hybrid motif"/>
    <property type="match status" value="1"/>
</dbReference>
<feature type="region of interest" description="Disordered" evidence="1">
    <location>
        <begin position="638"/>
        <end position="668"/>
    </location>
</feature>
<feature type="domain" description="M23ase beta-sheet core" evidence="2">
    <location>
        <begin position="56"/>
        <end position="120"/>
    </location>
</feature>
<dbReference type="AlphaFoldDB" id="A0A344TG28"/>
<dbReference type="Proteomes" id="UP000251993">
    <property type="component" value="Chromosome"/>
</dbReference>